<dbReference type="Proteomes" id="UP000887580">
    <property type="component" value="Unplaced"/>
</dbReference>
<organism evidence="1 2">
    <name type="scientific">Panagrolaimus sp. PS1159</name>
    <dbReference type="NCBI Taxonomy" id="55785"/>
    <lineage>
        <taxon>Eukaryota</taxon>
        <taxon>Metazoa</taxon>
        <taxon>Ecdysozoa</taxon>
        <taxon>Nematoda</taxon>
        <taxon>Chromadorea</taxon>
        <taxon>Rhabditida</taxon>
        <taxon>Tylenchina</taxon>
        <taxon>Panagrolaimomorpha</taxon>
        <taxon>Panagrolaimoidea</taxon>
        <taxon>Panagrolaimidae</taxon>
        <taxon>Panagrolaimus</taxon>
    </lineage>
</organism>
<sequence>MLGKSVMIGQKSTMIGQSVMVGKSVAKKSTVANKTDPMKQPKVPQSMVKAPPSLGPPKSAAIGAFPGGAGEMPNQSKYMAA</sequence>
<name>A0AC35GA30_9BILA</name>
<proteinExistence type="predicted"/>
<reference evidence="2" key="1">
    <citation type="submission" date="2022-11" db="UniProtKB">
        <authorList>
            <consortium name="WormBaseParasite"/>
        </authorList>
    </citation>
    <scope>IDENTIFICATION</scope>
</reference>
<evidence type="ECO:0000313" key="2">
    <source>
        <dbReference type="WBParaSite" id="PS1159_v2.g2771.t1"/>
    </source>
</evidence>
<dbReference type="WBParaSite" id="PS1159_v2.g2771.t1">
    <property type="protein sequence ID" value="PS1159_v2.g2771.t1"/>
    <property type="gene ID" value="PS1159_v2.g2771"/>
</dbReference>
<accession>A0AC35GA30</accession>
<evidence type="ECO:0000313" key="1">
    <source>
        <dbReference type="Proteomes" id="UP000887580"/>
    </source>
</evidence>
<protein>
    <submittedName>
        <fullName evidence="2">Uncharacterized protein</fullName>
    </submittedName>
</protein>